<dbReference type="NCBIfam" id="TIGR02727">
    <property type="entry name" value="MTHFS_bact"/>
    <property type="match status" value="1"/>
</dbReference>
<comment type="catalytic activity">
    <reaction evidence="2">
        <text>(6S)-5-formyl-5,6,7,8-tetrahydrofolate + ATP = (6R)-5,10-methenyltetrahydrofolate + ADP + phosphate</text>
        <dbReference type="Rhea" id="RHEA:10488"/>
        <dbReference type="ChEBI" id="CHEBI:30616"/>
        <dbReference type="ChEBI" id="CHEBI:43474"/>
        <dbReference type="ChEBI" id="CHEBI:57455"/>
        <dbReference type="ChEBI" id="CHEBI:57457"/>
        <dbReference type="ChEBI" id="CHEBI:456216"/>
        <dbReference type="EC" id="6.3.3.2"/>
    </reaction>
</comment>
<dbReference type="GO" id="GO:0035999">
    <property type="term" value="P:tetrahydrofolate interconversion"/>
    <property type="evidence" value="ECO:0007669"/>
    <property type="project" value="TreeGrafter"/>
</dbReference>
<dbReference type="InterPro" id="IPR024185">
    <property type="entry name" value="FTHF_cligase-like_sf"/>
</dbReference>
<dbReference type="RefSeq" id="WP_029447697.1">
    <property type="nucleotide sequence ID" value="NZ_CP009976.1"/>
</dbReference>
<dbReference type="InterPro" id="IPR002698">
    <property type="entry name" value="FTHF_cligase"/>
</dbReference>
<feature type="binding site" evidence="1">
    <location>
        <begin position="131"/>
        <end position="139"/>
    </location>
    <ligand>
        <name>ATP</name>
        <dbReference type="ChEBI" id="CHEBI:30616"/>
    </ligand>
</feature>
<dbReference type="InterPro" id="IPR037171">
    <property type="entry name" value="NagB/RpiA_transferase-like"/>
</dbReference>
<evidence type="ECO:0000313" key="3">
    <source>
        <dbReference type="EMBL" id="AIZ40758.1"/>
    </source>
</evidence>
<keyword evidence="2" id="KW-0460">Magnesium</keyword>
<dbReference type="PANTHER" id="PTHR23407:SF11">
    <property type="entry name" value="CHROMOSOME UNDETERMINED SCAFFOLD_24, WHOLE GENOME SHOTGUN SEQUENCE"/>
    <property type="match status" value="1"/>
</dbReference>
<dbReference type="GO" id="GO:0046872">
    <property type="term" value="F:metal ion binding"/>
    <property type="evidence" value="ECO:0007669"/>
    <property type="project" value="UniProtKB-KW"/>
</dbReference>
<dbReference type="Gene3D" id="3.40.50.10420">
    <property type="entry name" value="NagB/RpiA/CoA transferase-like"/>
    <property type="match status" value="1"/>
</dbReference>
<reference evidence="3 4" key="1">
    <citation type="journal article" date="2014" name="Environ. Microbiol.">
        <title>Contrasting genomic patterns and infection strategies of two co-existing Bacteroidetes podovirus genera.</title>
        <authorList>
            <person name="Holmfeldt K."/>
            <person name="Howard-Varona C."/>
            <person name="Solonenko N."/>
            <person name="Sullivan M.B."/>
        </authorList>
    </citation>
    <scope>NUCLEOTIDE SEQUENCE [LARGE SCALE GENOMIC DNA]</scope>
    <source>
        <strain evidence="3 4">18</strain>
    </source>
</reference>
<sequence>MIKKGLRLTYTSRREKLSPDELIDSSISIANNLLQLPIWNKNNYHLYLSISEKKEIDTSFILSILQGKDKNVILSKMLDSHTLQHYLLTDNTLIKKNKWNVPEPVDGIEIPAKSIDVVFIPLLAFDALGNRVGYGKGYYDKFLADCNENCLKVGLSFFEAADTITDILATDIKLDYCVTPNKTYTF</sequence>
<feature type="binding site" evidence="1">
    <location>
        <position position="50"/>
    </location>
    <ligand>
        <name>substrate</name>
    </ligand>
</feature>
<evidence type="ECO:0000256" key="1">
    <source>
        <dbReference type="PIRSR" id="PIRSR006806-1"/>
    </source>
</evidence>
<keyword evidence="1 2" id="KW-0067">ATP-binding</keyword>
<comment type="similarity">
    <text evidence="2">Belongs to the 5-formyltetrahydrofolate cyclo-ligase family.</text>
</comment>
<dbReference type="Proteomes" id="UP000030786">
    <property type="component" value="Chromosome"/>
</dbReference>
<dbReference type="GeneID" id="78059843"/>
<accession>A0AAU8RIQ1</accession>
<dbReference type="KEGG" id="cbat:M666_03740"/>
<evidence type="ECO:0000256" key="2">
    <source>
        <dbReference type="RuleBase" id="RU361279"/>
    </source>
</evidence>
<dbReference type="GO" id="GO:0030272">
    <property type="term" value="F:5-formyltetrahydrofolate cyclo-ligase activity"/>
    <property type="evidence" value="ECO:0007669"/>
    <property type="project" value="UniProtKB-EC"/>
</dbReference>
<feature type="binding site" evidence="1">
    <location>
        <begin position="3"/>
        <end position="7"/>
    </location>
    <ligand>
        <name>ATP</name>
        <dbReference type="ChEBI" id="CHEBI:30616"/>
    </ligand>
</feature>
<dbReference type="EC" id="6.3.3.2" evidence="2"/>
<dbReference type="AlphaFoldDB" id="A0AAU8RIQ1"/>
<organism evidence="3 4">
    <name type="scientific">Cellulophaga baltica 18</name>
    <dbReference type="NCBI Taxonomy" id="1348584"/>
    <lineage>
        <taxon>Bacteria</taxon>
        <taxon>Pseudomonadati</taxon>
        <taxon>Bacteroidota</taxon>
        <taxon>Flavobacteriia</taxon>
        <taxon>Flavobacteriales</taxon>
        <taxon>Flavobacteriaceae</taxon>
        <taxon>Cellulophaga</taxon>
    </lineage>
</organism>
<feature type="binding site" evidence="1">
    <location>
        <position position="55"/>
    </location>
    <ligand>
        <name>substrate</name>
    </ligand>
</feature>
<evidence type="ECO:0000313" key="4">
    <source>
        <dbReference type="Proteomes" id="UP000030786"/>
    </source>
</evidence>
<dbReference type="GO" id="GO:0009396">
    <property type="term" value="P:folic acid-containing compound biosynthetic process"/>
    <property type="evidence" value="ECO:0007669"/>
    <property type="project" value="TreeGrafter"/>
</dbReference>
<dbReference type="EMBL" id="CP009976">
    <property type="protein sequence ID" value="AIZ40758.1"/>
    <property type="molecule type" value="Genomic_DNA"/>
</dbReference>
<protein>
    <recommendedName>
        <fullName evidence="2">5-formyltetrahydrofolate cyclo-ligase</fullName>
        <ecNumber evidence="2">6.3.3.2</ecNumber>
    </recommendedName>
</protein>
<keyword evidence="2" id="KW-0479">Metal-binding</keyword>
<proteinExistence type="inferred from homology"/>
<dbReference type="Pfam" id="PF01812">
    <property type="entry name" value="5-FTHF_cyc-lig"/>
    <property type="match status" value="1"/>
</dbReference>
<dbReference type="SUPFAM" id="SSF100950">
    <property type="entry name" value="NagB/RpiA/CoA transferase-like"/>
    <property type="match status" value="1"/>
</dbReference>
<name>A0AAU8RIQ1_9FLAO</name>
<dbReference type="PANTHER" id="PTHR23407">
    <property type="entry name" value="ATPASE INHIBITOR/5-FORMYLTETRAHYDROFOLATE CYCLO-LIGASE"/>
    <property type="match status" value="1"/>
</dbReference>
<comment type="cofactor">
    <cofactor evidence="2">
        <name>Mg(2+)</name>
        <dbReference type="ChEBI" id="CHEBI:18420"/>
    </cofactor>
</comment>
<dbReference type="GO" id="GO:0005524">
    <property type="term" value="F:ATP binding"/>
    <property type="evidence" value="ECO:0007669"/>
    <property type="project" value="UniProtKB-KW"/>
</dbReference>
<gene>
    <name evidence="3" type="ORF">M666_03740</name>
</gene>
<dbReference type="PIRSF" id="PIRSF006806">
    <property type="entry name" value="FTHF_cligase"/>
    <property type="match status" value="1"/>
</dbReference>
<keyword evidence="1 2" id="KW-0547">Nucleotide-binding</keyword>